<dbReference type="RefSeq" id="WP_342074973.1">
    <property type="nucleotide sequence ID" value="NZ_CP151764.2"/>
</dbReference>
<keyword evidence="7" id="KW-0614">Plasmid</keyword>
<protein>
    <submittedName>
        <fullName evidence="7">Branched-chain amino acid ABC transporter permease</fullName>
    </submittedName>
</protein>
<name>A0AAN0M5T3_9RHOB</name>
<evidence type="ECO:0000256" key="6">
    <source>
        <dbReference type="SAM" id="Phobius"/>
    </source>
</evidence>
<dbReference type="EMBL" id="CP151764">
    <property type="protein sequence ID" value="WZU65631.1"/>
    <property type="molecule type" value="Genomic_DNA"/>
</dbReference>
<dbReference type="Pfam" id="PF02653">
    <property type="entry name" value="BPD_transp_2"/>
    <property type="match status" value="1"/>
</dbReference>
<keyword evidence="3 6" id="KW-0812">Transmembrane</keyword>
<feature type="transmembrane region" description="Helical" evidence="6">
    <location>
        <begin position="198"/>
        <end position="224"/>
    </location>
</feature>
<feature type="transmembrane region" description="Helical" evidence="6">
    <location>
        <begin position="280"/>
        <end position="298"/>
    </location>
</feature>
<proteinExistence type="predicted"/>
<evidence type="ECO:0000313" key="7">
    <source>
        <dbReference type="EMBL" id="WZU65631.1"/>
    </source>
</evidence>
<dbReference type="PANTHER" id="PTHR30482">
    <property type="entry name" value="HIGH-AFFINITY BRANCHED-CHAIN AMINO ACID TRANSPORT SYSTEM PERMEASE"/>
    <property type="match status" value="1"/>
</dbReference>
<evidence type="ECO:0000256" key="5">
    <source>
        <dbReference type="ARBA" id="ARBA00023136"/>
    </source>
</evidence>
<keyword evidence="4 6" id="KW-1133">Transmembrane helix</keyword>
<keyword evidence="5 6" id="KW-0472">Membrane</keyword>
<feature type="transmembrane region" description="Helical" evidence="6">
    <location>
        <begin position="80"/>
        <end position="100"/>
    </location>
</feature>
<reference evidence="7 8" key="2">
    <citation type="submission" date="2024-08" db="EMBL/GenBank/DDBJ databases">
        <title>Phylogenomic analyses of a clade within the roseobacter group suggest taxonomic reassignments of species of the genera Aestuariivita, Citreicella, Loktanella, Nautella, Pelagibaca, Ruegeria, Thalassobius, Thiobacimonas and Tropicibacter, and the proposal o.</title>
        <authorList>
            <person name="Jeon C.O."/>
        </authorList>
    </citation>
    <scope>NUCLEOTIDE SEQUENCE [LARGE SCALE GENOMIC DNA]</scope>
    <source>
        <strain evidence="7 8">SS1-5</strain>
        <plasmid evidence="7 8">pSS1-5</plasmid>
    </source>
</reference>
<dbReference type="CDD" id="cd06581">
    <property type="entry name" value="TM_PBP1_LivM_like"/>
    <property type="match status" value="1"/>
</dbReference>
<keyword evidence="8" id="KW-1185">Reference proteome</keyword>
<evidence type="ECO:0000256" key="2">
    <source>
        <dbReference type="ARBA" id="ARBA00022475"/>
    </source>
</evidence>
<feature type="transmembrane region" description="Helical" evidence="6">
    <location>
        <begin position="56"/>
        <end position="74"/>
    </location>
</feature>
<evidence type="ECO:0000256" key="4">
    <source>
        <dbReference type="ARBA" id="ARBA00022989"/>
    </source>
</evidence>
<comment type="subcellular location">
    <subcellularLocation>
        <location evidence="1">Cell membrane</location>
        <topology evidence="1">Multi-pass membrane protein</topology>
    </subcellularLocation>
</comment>
<gene>
    <name evidence="7" type="ORF">AABB31_00470</name>
</gene>
<geneLocation type="plasmid" evidence="7 8">
    <name>pSS1-5</name>
</geneLocation>
<dbReference type="InterPro" id="IPR043428">
    <property type="entry name" value="LivM-like"/>
</dbReference>
<organism evidence="7 8">
    <name type="scientific">Yoonia rhodophyticola</name>
    <dbReference type="NCBI Taxonomy" id="3137370"/>
    <lineage>
        <taxon>Bacteria</taxon>
        <taxon>Pseudomonadati</taxon>
        <taxon>Pseudomonadota</taxon>
        <taxon>Alphaproteobacteria</taxon>
        <taxon>Rhodobacterales</taxon>
        <taxon>Paracoccaceae</taxon>
        <taxon>Yoonia</taxon>
    </lineage>
</organism>
<evidence type="ECO:0000256" key="1">
    <source>
        <dbReference type="ARBA" id="ARBA00004651"/>
    </source>
</evidence>
<dbReference type="PANTHER" id="PTHR30482:SF5">
    <property type="entry name" value="ABC TRANSPORTER PERMEASE PROTEIN"/>
    <property type="match status" value="1"/>
</dbReference>
<dbReference type="KEGG" id="yrh:AABB31_00470"/>
<dbReference type="Proteomes" id="UP001470809">
    <property type="component" value="Plasmid pSS1-5"/>
</dbReference>
<feature type="transmembrane region" description="Helical" evidence="6">
    <location>
        <begin position="160"/>
        <end position="177"/>
    </location>
</feature>
<sequence length="317" mass="32813">MSKSLIPPLIFLALCLFGLPLVLSALWVKVVTSAAIFALAAAGISVLFAQLGLINLAQIALVGVGGWIALRLNYGTALPVILIVAIAGVATAIIGAILALPALRMRGLYLALVTLMAAGAFQILFNAFQFPNGGEGFWGVARQSAADIRSPLMVQSDAGYLRYTIVIVGLCFGLVALHRVTAPGRAWAMIRQSEANAMAAGVNVTFYKIWAFALSGLLAGVAGALLSNALGQLDARSFLASEGILLFALAVVGGAYSWVGAVIAGILYKLLPALLNDFGVSADIALIIFGAALLHAIMTAPRGIAGQLMGTLQRKPT</sequence>
<dbReference type="InterPro" id="IPR001851">
    <property type="entry name" value="ABC_transp_permease"/>
</dbReference>
<reference evidence="8" key="1">
    <citation type="submission" date="2024-04" db="EMBL/GenBank/DDBJ databases">
        <title>Phylogenomic analyses of a clade within the roseobacter group suggest taxonomic reassignments of species of the genera Aestuariivita, Citreicella, Loktanella, Nautella, Pelagibaca, Ruegeria, Thalassobius, Thiobacimonas and Tropicibacter, and the proposal o.</title>
        <authorList>
            <person name="Jeon C.O."/>
        </authorList>
    </citation>
    <scope>NUCLEOTIDE SEQUENCE [LARGE SCALE GENOMIC DNA]</scope>
    <source>
        <strain evidence="8">SS1-5</strain>
        <plasmid evidence="8">pSS1-5</plasmid>
    </source>
</reference>
<feature type="transmembrane region" description="Helical" evidence="6">
    <location>
        <begin position="107"/>
        <end position="128"/>
    </location>
</feature>
<accession>A0AAN0M5T3</accession>
<dbReference type="AlphaFoldDB" id="A0AAN0M5T3"/>
<evidence type="ECO:0000256" key="3">
    <source>
        <dbReference type="ARBA" id="ARBA00022692"/>
    </source>
</evidence>
<keyword evidence="2" id="KW-1003">Cell membrane</keyword>
<evidence type="ECO:0000313" key="8">
    <source>
        <dbReference type="Proteomes" id="UP001470809"/>
    </source>
</evidence>
<feature type="transmembrane region" description="Helical" evidence="6">
    <location>
        <begin position="244"/>
        <end position="268"/>
    </location>
</feature>
<dbReference type="GO" id="GO:0015658">
    <property type="term" value="F:branched-chain amino acid transmembrane transporter activity"/>
    <property type="evidence" value="ECO:0007669"/>
    <property type="project" value="InterPro"/>
</dbReference>
<dbReference type="GO" id="GO:0005886">
    <property type="term" value="C:plasma membrane"/>
    <property type="evidence" value="ECO:0007669"/>
    <property type="project" value="UniProtKB-SubCell"/>
</dbReference>